<gene>
    <name evidence="2" type="ORF">LP030-3_009</name>
</gene>
<dbReference type="NCBIfam" id="TIGR01671">
    <property type="entry name" value="phage_TIGR01671"/>
    <property type="match status" value="1"/>
</dbReference>
<dbReference type="Gene3D" id="2.30.30.290">
    <property type="entry name" value="YopX-like domains"/>
    <property type="match status" value="1"/>
</dbReference>
<dbReference type="InterPro" id="IPR010024">
    <property type="entry name" value="CHP16711"/>
</dbReference>
<accession>A0A059T7V5</accession>
<protein>
    <submittedName>
        <fullName evidence="2">YopX-like protein</fullName>
    </submittedName>
</protein>
<dbReference type="KEGG" id="vg:19735766"/>
<reference evidence="2 3" key="1">
    <citation type="journal article" date="2014" name="Appl. Environ. Microbiol.">
        <title>Comparative genomic and morphological analysis of Listeria phages isolated from farm environments.</title>
        <authorList>
            <person name="Denes T."/>
            <person name="Vongkamjan K."/>
            <person name="Ackermann H.W."/>
            <person name="Moreno Switt A.I."/>
            <person name="Wiedmann M."/>
            <person name="den Bakker H.C."/>
        </authorList>
    </citation>
    <scope>NUCLEOTIDE SEQUENCE [LARGE SCALE GENOMIC DNA]</scope>
</reference>
<dbReference type="Pfam" id="PF09643">
    <property type="entry name" value="YopX"/>
    <property type="match status" value="1"/>
</dbReference>
<keyword evidence="3" id="KW-1185">Reference proteome</keyword>
<sequence>MREIEFRGKRIDNGEWVYGNLMQFEDSATFIFADERKGASTLTYAHFIINNMHAIDEKTIGQYTVLKDKNGKKIFEGDIVAFSEDDFHVFNSQVEYFSEDGYPAFDIKVPSTYYFDSNVFSEVSMSGLYEIEVIGNIHENPELLEEK</sequence>
<proteinExistence type="predicted"/>
<organism evidence="2 3">
    <name type="scientific">Listeria phage LP-030-3</name>
    <dbReference type="NCBI Taxonomy" id="1458852"/>
    <lineage>
        <taxon>Viruses</taxon>
        <taxon>Duplodnaviria</taxon>
        <taxon>Heunggongvirae</taxon>
        <taxon>Uroviricota</taxon>
        <taxon>Caudoviricetes</taxon>
        <taxon>Aquingentivirus</taxon>
        <taxon>Aquingentivirus LP0303</taxon>
    </lineage>
</organism>
<evidence type="ECO:0000259" key="1">
    <source>
        <dbReference type="Pfam" id="PF09643"/>
    </source>
</evidence>
<dbReference type="EMBL" id="KJ094022">
    <property type="protein sequence ID" value="AHL18715.1"/>
    <property type="molecule type" value="Genomic_DNA"/>
</dbReference>
<dbReference type="RefSeq" id="YP_009044655.1">
    <property type="nucleotide sequence ID" value="NC_024384.1"/>
</dbReference>
<evidence type="ECO:0000313" key="3">
    <source>
        <dbReference type="Proteomes" id="UP000026992"/>
    </source>
</evidence>
<dbReference type="InterPro" id="IPR023385">
    <property type="entry name" value="YopX-like_C"/>
</dbReference>
<dbReference type="GeneID" id="19735766"/>
<dbReference type="InterPro" id="IPR019096">
    <property type="entry name" value="YopX_protein"/>
</dbReference>
<dbReference type="Proteomes" id="UP000026992">
    <property type="component" value="Segment"/>
</dbReference>
<feature type="domain" description="YopX protein" evidence="1">
    <location>
        <begin position="5"/>
        <end position="145"/>
    </location>
</feature>
<name>A0A059T7V5_9CAUD</name>
<evidence type="ECO:0000313" key="2">
    <source>
        <dbReference type="EMBL" id="AHL18715.1"/>
    </source>
</evidence>
<dbReference type="SUPFAM" id="SSF159006">
    <property type="entry name" value="YopX-like"/>
    <property type="match status" value="1"/>
</dbReference>
<dbReference type="OrthoDB" id="28597at10239"/>